<reference evidence="1 2" key="1">
    <citation type="journal article" date="2019" name="Sci. Rep.">
        <title>Orb-weaving spider Araneus ventricosus genome elucidates the spidroin gene catalogue.</title>
        <authorList>
            <person name="Kono N."/>
            <person name="Nakamura H."/>
            <person name="Ohtoshi R."/>
            <person name="Moran D.A.P."/>
            <person name="Shinohara A."/>
            <person name="Yoshida Y."/>
            <person name="Fujiwara M."/>
            <person name="Mori M."/>
            <person name="Tomita M."/>
            <person name="Arakawa K."/>
        </authorList>
    </citation>
    <scope>NUCLEOTIDE SEQUENCE [LARGE SCALE GENOMIC DNA]</scope>
</reference>
<evidence type="ECO:0000313" key="1">
    <source>
        <dbReference type="EMBL" id="GBM33306.1"/>
    </source>
</evidence>
<dbReference type="EMBL" id="BGPR01000730">
    <property type="protein sequence ID" value="GBM33306.1"/>
    <property type="molecule type" value="Genomic_DNA"/>
</dbReference>
<evidence type="ECO:0000313" key="2">
    <source>
        <dbReference type="Proteomes" id="UP000499080"/>
    </source>
</evidence>
<comment type="caution">
    <text evidence="1">The sequence shown here is derived from an EMBL/GenBank/DDBJ whole genome shotgun (WGS) entry which is preliminary data.</text>
</comment>
<organism evidence="1 2">
    <name type="scientific">Araneus ventricosus</name>
    <name type="common">Orbweaver spider</name>
    <name type="synonym">Epeira ventricosa</name>
    <dbReference type="NCBI Taxonomy" id="182803"/>
    <lineage>
        <taxon>Eukaryota</taxon>
        <taxon>Metazoa</taxon>
        <taxon>Ecdysozoa</taxon>
        <taxon>Arthropoda</taxon>
        <taxon>Chelicerata</taxon>
        <taxon>Arachnida</taxon>
        <taxon>Araneae</taxon>
        <taxon>Araneomorphae</taxon>
        <taxon>Entelegynae</taxon>
        <taxon>Araneoidea</taxon>
        <taxon>Araneidae</taxon>
        <taxon>Araneus</taxon>
    </lineage>
</organism>
<name>A0A4Y2EZ65_ARAVE</name>
<proteinExistence type="predicted"/>
<keyword evidence="2" id="KW-1185">Reference proteome</keyword>
<sequence>MFEVIDARTTPAHHIFYEPSRRRTFFKKCPACLFGKHGREPLWKVGPTLNAGTESPESNNPYSSMRDMSYEMIQVDSFRCFVAFGTQGCRRLATVADLLANVRNRETS</sequence>
<accession>A0A4Y2EZ65</accession>
<dbReference type="Proteomes" id="UP000499080">
    <property type="component" value="Unassembled WGS sequence"/>
</dbReference>
<dbReference type="AlphaFoldDB" id="A0A4Y2EZ65"/>
<gene>
    <name evidence="1" type="ORF">AVEN_101635_1</name>
</gene>
<protein>
    <submittedName>
        <fullName evidence="1">Uncharacterized protein</fullName>
    </submittedName>
</protein>